<dbReference type="STRING" id="1965070.A0A3S3PR51"/>
<feature type="non-terminal residue" evidence="2">
    <location>
        <position position="509"/>
    </location>
</feature>
<dbReference type="GO" id="GO:0022857">
    <property type="term" value="F:transmembrane transporter activity"/>
    <property type="evidence" value="ECO:0007669"/>
    <property type="project" value="InterPro"/>
</dbReference>
<dbReference type="SUPFAM" id="SSF103473">
    <property type="entry name" value="MFS general substrate transporter"/>
    <property type="match status" value="1"/>
</dbReference>
<dbReference type="Gene3D" id="1.20.1250.20">
    <property type="entry name" value="MFS general substrate transporter like domains"/>
    <property type="match status" value="1"/>
</dbReference>
<feature type="transmembrane region" description="Helical" evidence="1">
    <location>
        <begin position="296"/>
        <end position="318"/>
    </location>
</feature>
<feature type="transmembrane region" description="Helical" evidence="1">
    <location>
        <begin position="266"/>
        <end position="284"/>
    </location>
</feature>
<feature type="transmembrane region" description="Helical" evidence="1">
    <location>
        <begin position="238"/>
        <end position="254"/>
    </location>
</feature>
<keyword evidence="1" id="KW-0812">Transmembrane</keyword>
<dbReference type="PANTHER" id="PTHR11360">
    <property type="entry name" value="MONOCARBOXYLATE TRANSPORTER"/>
    <property type="match status" value="1"/>
</dbReference>
<reference evidence="2 3" key="1">
    <citation type="journal article" date="2018" name="Gigascience">
        <title>Genomes of trombidid mites reveal novel predicted allergens and laterally-transferred genes associated with secondary metabolism.</title>
        <authorList>
            <person name="Dong X."/>
            <person name="Chaisiri K."/>
            <person name="Xia D."/>
            <person name="Armstrong S.D."/>
            <person name="Fang Y."/>
            <person name="Donnelly M.J."/>
            <person name="Kadowaki T."/>
            <person name="McGarry J.W."/>
            <person name="Darby A.C."/>
            <person name="Makepeace B.L."/>
        </authorList>
    </citation>
    <scope>NUCLEOTIDE SEQUENCE [LARGE SCALE GENOMIC DNA]</scope>
    <source>
        <strain evidence="2">UoL-WK</strain>
    </source>
</reference>
<keyword evidence="1" id="KW-1133">Transmembrane helix</keyword>
<dbReference type="OrthoDB" id="6511608at2759"/>
<protein>
    <submittedName>
        <fullName evidence="2">Monocarboxylate transporter 10-like protein</fullName>
    </submittedName>
</protein>
<keyword evidence="1" id="KW-0472">Membrane</keyword>
<feature type="transmembrane region" description="Helical" evidence="1">
    <location>
        <begin position="27"/>
        <end position="46"/>
    </location>
</feature>
<evidence type="ECO:0000256" key="1">
    <source>
        <dbReference type="SAM" id="Phobius"/>
    </source>
</evidence>
<dbReference type="EMBL" id="NCKU01004000">
    <property type="protein sequence ID" value="RWS06595.1"/>
    <property type="molecule type" value="Genomic_DNA"/>
</dbReference>
<dbReference type="Proteomes" id="UP000285301">
    <property type="component" value="Unassembled WGS sequence"/>
</dbReference>
<accession>A0A3S3PR51</accession>
<dbReference type="PANTHER" id="PTHR11360:SF93">
    <property type="entry name" value="MONOCARBOXYLATE TRANSPORTER 7-LIKE PROTEIN"/>
    <property type="match status" value="1"/>
</dbReference>
<name>A0A3S3PR51_9ACAR</name>
<keyword evidence="3" id="KW-1185">Reference proteome</keyword>
<gene>
    <name evidence="2" type="ORF">B4U79_02441</name>
</gene>
<feature type="transmembrane region" description="Helical" evidence="1">
    <location>
        <begin position="330"/>
        <end position="349"/>
    </location>
</feature>
<evidence type="ECO:0000313" key="2">
    <source>
        <dbReference type="EMBL" id="RWS06595.1"/>
    </source>
</evidence>
<feature type="transmembrane region" description="Helical" evidence="1">
    <location>
        <begin position="55"/>
        <end position="75"/>
    </location>
</feature>
<organism evidence="2 3">
    <name type="scientific">Dinothrombium tinctorium</name>
    <dbReference type="NCBI Taxonomy" id="1965070"/>
    <lineage>
        <taxon>Eukaryota</taxon>
        <taxon>Metazoa</taxon>
        <taxon>Ecdysozoa</taxon>
        <taxon>Arthropoda</taxon>
        <taxon>Chelicerata</taxon>
        <taxon>Arachnida</taxon>
        <taxon>Acari</taxon>
        <taxon>Acariformes</taxon>
        <taxon>Trombidiformes</taxon>
        <taxon>Prostigmata</taxon>
        <taxon>Anystina</taxon>
        <taxon>Parasitengona</taxon>
        <taxon>Trombidioidea</taxon>
        <taxon>Trombidiidae</taxon>
        <taxon>Dinothrombium</taxon>
    </lineage>
</organism>
<sequence>MFGGLISSLGCLFASFASQFHQVFISYALFFGFGVGLCREASDIMLGQYFKRKRAFVEIFVQSGIGLGVCTMSFIFHECIKKYKWRATFQIFAVILTITFAIGILQRSASLYHPQRRAIVHLKNQSKKFRPKVTAKQKKVTLLDFFHLRTKKLIIVTTAITICSFGYFSPLFYTAEICEKDNDENKTLSFSAEKTSFDLSNTVFQVNLILGMSFSIGVILNGFITINIENKCQSGQKYLSQATMIASGISSIVLSSKFCSAITIEYFFMLSFYGFSLGSLYYNLKILLFRQIRARYFNRIWSLTQWTQSLPILIGIMVNGYLRTNHFSSYLKLLLPFTCILAALILFLVSADNIHKKSCENHFKSSKRSSCFSNGILKESNLNDEFGNNQCEKFTTNMKSESPKTIERCLNTQCSQCGQDFVIFVNTTNLFECEEEENDILEEKNAELRPKEDECASENYLISFSKLQRRDLREIETIYSEEDAICDCECFEIEEENTANEVSVAPNSL</sequence>
<feature type="transmembrane region" description="Helical" evidence="1">
    <location>
        <begin position="204"/>
        <end position="226"/>
    </location>
</feature>
<dbReference type="InterPro" id="IPR011701">
    <property type="entry name" value="MFS"/>
</dbReference>
<comment type="caution">
    <text evidence="2">The sequence shown here is derived from an EMBL/GenBank/DDBJ whole genome shotgun (WGS) entry which is preliminary data.</text>
</comment>
<proteinExistence type="predicted"/>
<feature type="transmembrane region" description="Helical" evidence="1">
    <location>
        <begin position="153"/>
        <end position="173"/>
    </location>
</feature>
<dbReference type="Pfam" id="PF07690">
    <property type="entry name" value="MFS_1"/>
    <property type="match status" value="1"/>
</dbReference>
<feature type="transmembrane region" description="Helical" evidence="1">
    <location>
        <begin position="87"/>
        <end position="105"/>
    </location>
</feature>
<evidence type="ECO:0000313" key="3">
    <source>
        <dbReference type="Proteomes" id="UP000285301"/>
    </source>
</evidence>
<dbReference type="AlphaFoldDB" id="A0A3S3PR51"/>
<dbReference type="InterPro" id="IPR050327">
    <property type="entry name" value="Proton-linked_MCT"/>
</dbReference>
<dbReference type="InterPro" id="IPR036259">
    <property type="entry name" value="MFS_trans_sf"/>
</dbReference>